<proteinExistence type="predicted"/>
<keyword evidence="3" id="KW-1185">Reference proteome</keyword>
<reference evidence="2 3" key="1">
    <citation type="submission" date="2012-06" db="EMBL/GenBank/DDBJ databases">
        <title>Finished chromosome of genome of Crinalium epipsammum PCC 9333.</title>
        <authorList>
            <consortium name="US DOE Joint Genome Institute"/>
            <person name="Gugger M."/>
            <person name="Coursin T."/>
            <person name="Rippka R."/>
            <person name="Tandeau De Marsac N."/>
            <person name="Huntemann M."/>
            <person name="Wei C.-L."/>
            <person name="Han J."/>
            <person name="Detter J.C."/>
            <person name="Han C."/>
            <person name="Tapia R."/>
            <person name="Davenport K."/>
            <person name="Daligault H."/>
            <person name="Erkkila T."/>
            <person name="Gu W."/>
            <person name="Munk A.C.C."/>
            <person name="Teshima H."/>
            <person name="Xu Y."/>
            <person name="Chain P."/>
            <person name="Chen A."/>
            <person name="Krypides N."/>
            <person name="Mavromatis K."/>
            <person name="Markowitz V."/>
            <person name="Szeto E."/>
            <person name="Ivanova N."/>
            <person name="Mikhailova N."/>
            <person name="Ovchinnikova G."/>
            <person name="Pagani I."/>
            <person name="Pati A."/>
            <person name="Goodwin L."/>
            <person name="Peters L."/>
            <person name="Pitluck S."/>
            <person name="Woyke T."/>
            <person name="Kerfeld C."/>
        </authorList>
    </citation>
    <scope>NUCLEOTIDE SEQUENCE [LARGE SCALE GENOMIC DNA]</scope>
    <source>
        <strain evidence="2 3">PCC 9333</strain>
    </source>
</reference>
<feature type="region of interest" description="Disordered" evidence="1">
    <location>
        <begin position="62"/>
        <end position="81"/>
    </location>
</feature>
<organism evidence="2 3">
    <name type="scientific">Crinalium epipsammum PCC 9333</name>
    <dbReference type="NCBI Taxonomy" id="1173022"/>
    <lineage>
        <taxon>Bacteria</taxon>
        <taxon>Bacillati</taxon>
        <taxon>Cyanobacteriota</taxon>
        <taxon>Cyanophyceae</taxon>
        <taxon>Gomontiellales</taxon>
        <taxon>Gomontiellaceae</taxon>
        <taxon>Crinalium</taxon>
    </lineage>
</organism>
<dbReference type="Proteomes" id="UP000010472">
    <property type="component" value="Chromosome"/>
</dbReference>
<name>K9W1W8_9CYAN</name>
<gene>
    <name evidence="2" type="ORF">Cri9333_2955</name>
</gene>
<dbReference type="HOGENOM" id="CLU_2568087_0_0_3"/>
<dbReference type="STRING" id="1173022.Cri9333_2955"/>
<dbReference type="eggNOG" id="ENOG50331TR">
    <property type="taxonomic scope" value="Bacteria"/>
</dbReference>
<dbReference type="KEGG" id="cep:Cri9333_2955"/>
<sequence length="81" mass="9219">MKQSYEVKISAEAWNSIQGLANNFNLSINELFERVGSGQMAIVDSEDLEDYLDLQEAIEAEANPENQERLSWEEVKQELGL</sequence>
<evidence type="ECO:0000313" key="2">
    <source>
        <dbReference type="EMBL" id="AFZ13794.1"/>
    </source>
</evidence>
<dbReference type="AlphaFoldDB" id="K9W1W8"/>
<dbReference type="EMBL" id="CP003620">
    <property type="protein sequence ID" value="AFZ13794.1"/>
    <property type="molecule type" value="Genomic_DNA"/>
</dbReference>
<evidence type="ECO:0000313" key="3">
    <source>
        <dbReference type="Proteomes" id="UP000010472"/>
    </source>
</evidence>
<protein>
    <submittedName>
        <fullName evidence="2">Uncharacterized protein</fullName>
    </submittedName>
</protein>
<feature type="compositionally biased region" description="Basic and acidic residues" evidence="1">
    <location>
        <begin position="66"/>
        <end position="81"/>
    </location>
</feature>
<dbReference type="OrthoDB" id="574565at2"/>
<dbReference type="RefSeq" id="WP_015203902.1">
    <property type="nucleotide sequence ID" value="NC_019753.1"/>
</dbReference>
<evidence type="ECO:0000256" key="1">
    <source>
        <dbReference type="SAM" id="MobiDB-lite"/>
    </source>
</evidence>
<accession>K9W1W8</accession>